<keyword evidence="2" id="KW-1185">Reference proteome</keyword>
<evidence type="ECO:0000313" key="1">
    <source>
        <dbReference type="EMBL" id="AIT14024.1"/>
    </source>
</evidence>
<gene>
    <name evidence="1" type="primary">130</name>
    <name evidence="1" type="ORF">PBI_121Q_130</name>
</gene>
<dbReference type="GeneID" id="22111170"/>
<dbReference type="EMBL" id="KM507819">
    <property type="protein sequence ID" value="AIT14024.1"/>
    <property type="molecule type" value="Genomic_DNA"/>
</dbReference>
<organism evidence="1 2">
    <name type="scientific">Escherichia phage 121Q</name>
    <dbReference type="NCBI Taxonomy" id="1555202"/>
    <lineage>
        <taxon>Viruses</taxon>
        <taxon>Duplodnaviria</taxon>
        <taxon>Heunggongvirae</taxon>
        <taxon>Uroviricota</taxon>
        <taxon>Caudoviricetes</taxon>
        <taxon>Asteriusvirus</taxon>
        <taxon>Asteriusvirus av121Q</taxon>
    </lineage>
</organism>
<dbReference type="Proteomes" id="UP000029889">
    <property type="component" value="Segment"/>
</dbReference>
<protein>
    <submittedName>
        <fullName evidence="1">Uncharacterized protein</fullName>
    </submittedName>
</protein>
<dbReference type="KEGG" id="vg:22111170"/>
<accession>A0A097EX57</accession>
<name>A0A097EX57_9CAUD</name>
<proteinExistence type="predicted"/>
<evidence type="ECO:0000313" key="2">
    <source>
        <dbReference type="Proteomes" id="UP000029889"/>
    </source>
</evidence>
<sequence>MSVKDISKYEEFLKSFLNSKLTTDHTNNWCKDNPGIRIFKEYGESFLINDDVIVFESFEEIKRTNNTLRDIINSINSQYITFQLSADEEDEFQKRTVYENVFPHELNSVIIKVLDKVFSENST</sequence>
<dbReference type="RefSeq" id="YP_009101721.1">
    <property type="nucleotide sequence ID" value="NC_025447.1"/>
</dbReference>
<reference evidence="1 2" key="1">
    <citation type="submission" date="2014-09" db="EMBL/GenBank/DDBJ databases">
        <authorList>
            <person name="Lapin J.S."/>
            <person name="Pope W.H."/>
            <person name="Hua J."/>
            <person name="Ford M.E."/>
            <person name="Conway J.F."/>
            <person name="Hatfull G.F."/>
            <person name="Hendrix R.W."/>
        </authorList>
    </citation>
    <scope>NUCLEOTIDE SEQUENCE [LARGE SCALE GENOMIC DNA]</scope>
</reference>